<feature type="compositionally biased region" description="Polar residues" evidence="1">
    <location>
        <begin position="527"/>
        <end position="543"/>
    </location>
</feature>
<name>A0AAJ6CGM1_9BASI</name>
<sequence length="657" mass="72259">MASASNLAGAYDLGMGHAPAQLDSSRLDSLQDLLEREGYKETRIITPIGKSSILLPNDELHQDAQPHFSSSPSRYTNIHQWMEGMLAAQSPGSNRKRPALHSTRSEAALNHRVQRQRSGIWVASRAHKTGSQYELPEAEPPLPTANLAFLAEPAKPVVSRADAIARNELADQSNMDKAVRRTKSQDLLHRALKTCANPKKQSSTSPVCSCGRMNRSRSSLSWKRSAVPIEPKWHAHDCPVRLHWEMTTTDPITAAPPSLYLSTPSGRSSPRQLELRGGDFDSRDITKSGMIHLFTPVQRPRLKLMKRATVASLYEVFREPDYSPSFQLLSPQSCNTRKIFKEKSKRKDRRVQSGPQLQYESDTTREIRPEKRSSSSIATLNPQQVSDSPSQTMASLSISELATNDSDDLLTSPSHSQALKIQSGKENHRFSPQKTHALENPIATANPAQRLSSLPPSSNRTALKSSDVLSNQLASTSSSYAGTYCSPIHTSVMMVNSAPISSEQPESSTVHPHRKRPELNLRKSSKTRPSFSEGSSKVNYLSNQHGTDLHTMHQRAHSSQNCKSNIVRPPIESAQPGHGFGLQRKPSAMALGLGLAYPTSHGPPLFNENSSSSARKSPRKTLKRSGRIGGSSANQRIPPVPPLPQNYEPTSSIHTTD</sequence>
<organism evidence="2 3">
    <name type="scientific">Malassezia yamatoensis</name>
    <dbReference type="NCBI Taxonomy" id="253288"/>
    <lineage>
        <taxon>Eukaryota</taxon>
        <taxon>Fungi</taxon>
        <taxon>Dikarya</taxon>
        <taxon>Basidiomycota</taxon>
        <taxon>Ustilaginomycotina</taxon>
        <taxon>Malasseziomycetes</taxon>
        <taxon>Malasseziales</taxon>
        <taxon>Malasseziaceae</taxon>
        <taxon>Malassezia</taxon>
    </lineage>
</organism>
<gene>
    <name evidence="2" type="ORF">MYAM1_000548</name>
</gene>
<reference evidence="2 3" key="1">
    <citation type="submission" date="2023-03" db="EMBL/GenBank/DDBJ databases">
        <title>Mating type loci evolution in Malassezia.</title>
        <authorList>
            <person name="Coelho M.A."/>
        </authorList>
    </citation>
    <scope>NUCLEOTIDE SEQUENCE [LARGE SCALE GENOMIC DNA]</scope>
    <source>
        <strain evidence="2 3">CBS 9725</strain>
    </source>
</reference>
<feature type="region of interest" description="Disordered" evidence="1">
    <location>
        <begin position="499"/>
        <end position="543"/>
    </location>
</feature>
<feature type="compositionally biased region" description="Polar residues" evidence="1">
    <location>
        <begin position="374"/>
        <end position="420"/>
    </location>
</feature>
<feature type="compositionally biased region" description="Polar residues" evidence="1">
    <location>
        <begin position="446"/>
        <end position="465"/>
    </location>
</feature>
<feature type="compositionally biased region" description="Basic and acidic residues" evidence="1">
    <location>
        <begin position="362"/>
        <end position="373"/>
    </location>
</feature>
<evidence type="ECO:0000313" key="3">
    <source>
        <dbReference type="Proteomes" id="UP001219567"/>
    </source>
</evidence>
<feature type="region of interest" description="Disordered" evidence="1">
    <location>
        <begin position="261"/>
        <end position="281"/>
    </location>
</feature>
<feature type="compositionally biased region" description="Polar residues" evidence="1">
    <location>
        <begin position="261"/>
        <end position="271"/>
    </location>
</feature>
<accession>A0AAJ6CGM1</accession>
<feature type="compositionally biased region" description="Basic residues" evidence="1">
    <location>
        <begin position="616"/>
        <end position="626"/>
    </location>
</feature>
<evidence type="ECO:0000256" key="1">
    <source>
        <dbReference type="SAM" id="MobiDB-lite"/>
    </source>
</evidence>
<evidence type="ECO:0000313" key="2">
    <source>
        <dbReference type="EMBL" id="WFC97828.1"/>
    </source>
</evidence>
<feature type="compositionally biased region" description="Polar residues" evidence="1">
    <location>
        <begin position="647"/>
        <end position="657"/>
    </location>
</feature>
<feature type="region of interest" description="Disordered" evidence="1">
    <location>
        <begin position="341"/>
        <end position="465"/>
    </location>
</feature>
<dbReference type="EMBL" id="CP119943">
    <property type="protein sequence ID" value="WFC97828.1"/>
    <property type="molecule type" value="Genomic_DNA"/>
</dbReference>
<feature type="region of interest" description="Disordered" evidence="1">
    <location>
        <begin position="602"/>
        <end position="657"/>
    </location>
</feature>
<dbReference type="Proteomes" id="UP001219567">
    <property type="component" value="Chromosome 1"/>
</dbReference>
<dbReference type="AlphaFoldDB" id="A0AAJ6CGM1"/>
<proteinExistence type="predicted"/>
<feature type="compositionally biased region" description="Polar residues" evidence="1">
    <location>
        <begin position="499"/>
        <end position="510"/>
    </location>
</feature>
<keyword evidence="3" id="KW-1185">Reference proteome</keyword>
<protein>
    <submittedName>
        <fullName evidence="2">Uncharacterized protein</fullName>
    </submittedName>
</protein>